<dbReference type="OrthoDB" id="840429at2"/>
<feature type="transmembrane region" description="Helical" evidence="1">
    <location>
        <begin position="6"/>
        <end position="25"/>
    </location>
</feature>
<gene>
    <name evidence="2" type="ORF">CLV48_108117</name>
</gene>
<name>A0A2P8E0M3_9BACT</name>
<reference evidence="2 3" key="1">
    <citation type="submission" date="2018-03" db="EMBL/GenBank/DDBJ databases">
        <title>Genomic Encyclopedia of Archaeal and Bacterial Type Strains, Phase II (KMG-II): from individual species to whole genera.</title>
        <authorList>
            <person name="Goeker M."/>
        </authorList>
    </citation>
    <scope>NUCLEOTIDE SEQUENCE [LARGE SCALE GENOMIC DNA]</scope>
    <source>
        <strain evidence="2 3">DSM 28057</strain>
    </source>
</reference>
<protein>
    <recommendedName>
        <fullName evidence="4">SmpA/OmlA family protein</fullName>
    </recommendedName>
</protein>
<evidence type="ECO:0008006" key="4">
    <source>
        <dbReference type="Google" id="ProtNLM"/>
    </source>
</evidence>
<keyword evidence="1" id="KW-0812">Transmembrane</keyword>
<keyword evidence="3" id="KW-1185">Reference proteome</keyword>
<comment type="caution">
    <text evidence="2">The sequence shown here is derived from an EMBL/GenBank/DDBJ whole genome shotgun (WGS) entry which is preliminary data.</text>
</comment>
<dbReference type="RefSeq" id="WP_106568011.1">
    <property type="nucleotide sequence ID" value="NZ_PYGF01000008.1"/>
</dbReference>
<evidence type="ECO:0000313" key="3">
    <source>
        <dbReference type="Proteomes" id="UP000240708"/>
    </source>
</evidence>
<sequence>MGKLKLIIFIIVMGFILIFTNKQIIGLKNENNFSKLKIGMDKEEIFMIMGMPNSKYKGRSVGSDSIYFYQPAFASSSGLEVEFDSLGIVINLIGDH</sequence>
<dbReference type="AlphaFoldDB" id="A0A2P8E0M3"/>
<accession>A0A2P8E0M3</accession>
<evidence type="ECO:0000313" key="2">
    <source>
        <dbReference type="EMBL" id="PSL03008.1"/>
    </source>
</evidence>
<keyword evidence="1" id="KW-1133">Transmembrane helix</keyword>
<organism evidence="2 3">
    <name type="scientific">Cecembia rubra</name>
    <dbReference type="NCBI Taxonomy" id="1485585"/>
    <lineage>
        <taxon>Bacteria</taxon>
        <taxon>Pseudomonadati</taxon>
        <taxon>Bacteroidota</taxon>
        <taxon>Cytophagia</taxon>
        <taxon>Cytophagales</taxon>
        <taxon>Cyclobacteriaceae</taxon>
        <taxon>Cecembia</taxon>
    </lineage>
</organism>
<evidence type="ECO:0000256" key="1">
    <source>
        <dbReference type="SAM" id="Phobius"/>
    </source>
</evidence>
<dbReference type="EMBL" id="PYGF01000008">
    <property type="protein sequence ID" value="PSL03008.1"/>
    <property type="molecule type" value="Genomic_DNA"/>
</dbReference>
<proteinExistence type="predicted"/>
<dbReference type="Proteomes" id="UP000240708">
    <property type="component" value="Unassembled WGS sequence"/>
</dbReference>
<keyword evidence="1" id="KW-0472">Membrane</keyword>